<comment type="subcellular location">
    <subcellularLocation>
        <location evidence="1 10">Cell membrane</location>
        <topology evidence="1 10">Multi-pass membrane protein</topology>
    </subcellularLocation>
</comment>
<reference evidence="12 13" key="1">
    <citation type="journal article" date="2019" name="Proc. Natl. Acad. Sci. U.S.A.">
        <title>Regulatory changes in pterin and carotenoid genes underlie balanced color polymorphisms in the wall lizard.</title>
        <authorList>
            <person name="Andrade P."/>
            <person name="Pinho C."/>
            <person name="Perez I de Lanuza G."/>
            <person name="Afonso S."/>
            <person name="Brejcha J."/>
            <person name="Rubin C.J."/>
            <person name="Wallerman O."/>
            <person name="Pereira P."/>
            <person name="Sabatino S.J."/>
            <person name="Bellati A."/>
            <person name="Pellitteri-Rosa D."/>
            <person name="Bosakova Z."/>
            <person name="Bunikis I."/>
            <person name="Carretero M.A."/>
            <person name="Feiner N."/>
            <person name="Marsik P."/>
            <person name="Pauperio F."/>
            <person name="Salvi D."/>
            <person name="Soler L."/>
            <person name="While G.M."/>
            <person name="Uller T."/>
            <person name="Font E."/>
            <person name="Andersson L."/>
            <person name="Carneiro M."/>
        </authorList>
    </citation>
    <scope>NUCLEOTIDE SEQUENCE</scope>
</reference>
<dbReference type="Gene3D" id="1.20.1070.10">
    <property type="entry name" value="Rhodopsin 7-helix transmembrane proteins"/>
    <property type="match status" value="1"/>
</dbReference>
<reference evidence="12" key="2">
    <citation type="submission" date="2025-08" db="UniProtKB">
        <authorList>
            <consortium name="Ensembl"/>
        </authorList>
    </citation>
    <scope>IDENTIFICATION</scope>
</reference>
<protein>
    <recommendedName>
        <fullName evidence="10">Olfactory receptor</fullName>
    </recommendedName>
</protein>
<evidence type="ECO:0000259" key="11">
    <source>
        <dbReference type="PROSITE" id="PS50262"/>
    </source>
</evidence>
<keyword evidence="6 10" id="KW-1133">Transmembrane helix</keyword>
<dbReference type="GO" id="GO:0004984">
    <property type="term" value="F:olfactory receptor activity"/>
    <property type="evidence" value="ECO:0007669"/>
    <property type="project" value="InterPro"/>
</dbReference>
<dbReference type="AlphaFoldDB" id="A0A670KCN2"/>
<dbReference type="PRINTS" id="PR00237">
    <property type="entry name" value="GPCRRHODOPSN"/>
</dbReference>
<feature type="transmembrane region" description="Helical" evidence="10">
    <location>
        <begin position="244"/>
        <end position="272"/>
    </location>
</feature>
<evidence type="ECO:0000256" key="9">
    <source>
        <dbReference type="RuleBase" id="RU000688"/>
    </source>
</evidence>
<sequence length="360" mass="40287">MEIISGGISKCLHRSMLNKNIIKRILWQIAVTWKSSTSNLLPHAASMGRGNQTVVAEFILAGFSNFPDLQIPLFLVFSLIYLVTLMANIIIITAIRLDRSLHIPMYFFLSILSFSEICYSLVIIPNMLANLLREKKTISFIGCATQMCIFLGFGCTNCMLLAVMGYDRYVSICKPLRYQILMNQSLCTKLVACSATTGFLFSTSETIIIFTLPFCGPNKLKHFFCDLAPLLELACGRNYIGETVIFIICVLVVICAFLFILLSYFLIVNTVLKIPTTAGKRKAFSTCASHLIVVVVHFGCASIIYLRPKSRYTLDEDTFISVSYTMVTPLLNPLVYSLRNKDVQIALKKSLGKSSCTQRM</sequence>
<keyword evidence="5 10" id="KW-0552">Olfaction</keyword>
<evidence type="ECO:0000256" key="2">
    <source>
        <dbReference type="ARBA" id="ARBA00022475"/>
    </source>
</evidence>
<dbReference type="PROSITE" id="PS50262">
    <property type="entry name" value="G_PROTEIN_RECEP_F1_2"/>
    <property type="match status" value="1"/>
</dbReference>
<keyword evidence="2 10" id="KW-1003">Cell membrane</keyword>
<keyword evidence="4 9" id="KW-0812">Transmembrane</keyword>
<dbReference type="PANTHER" id="PTHR26453">
    <property type="entry name" value="OLFACTORY RECEPTOR"/>
    <property type="match status" value="1"/>
</dbReference>
<feature type="transmembrane region" description="Helical" evidence="10">
    <location>
        <begin position="73"/>
        <end position="95"/>
    </location>
</feature>
<evidence type="ECO:0000256" key="1">
    <source>
        <dbReference type="ARBA" id="ARBA00004651"/>
    </source>
</evidence>
<dbReference type="PRINTS" id="PR00245">
    <property type="entry name" value="OLFACTORYR"/>
</dbReference>
<evidence type="ECO:0000256" key="3">
    <source>
        <dbReference type="ARBA" id="ARBA00022606"/>
    </source>
</evidence>
<feature type="transmembrane region" description="Helical" evidence="10">
    <location>
        <begin position="107"/>
        <end position="132"/>
    </location>
</feature>
<keyword evidence="9" id="KW-0675">Receptor</keyword>
<keyword evidence="8 9" id="KW-0807">Transducer</keyword>
<organism evidence="12 13">
    <name type="scientific">Podarcis muralis</name>
    <name type="common">Wall lizard</name>
    <name type="synonym">Lacerta muralis</name>
    <dbReference type="NCBI Taxonomy" id="64176"/>
    <lineage>
        <taxon>Eukaryota</taxon>
        <taxon>Metazoa</taxon>
        <taxon>Chordata</taxon>
        <taxon>Craniata</taxon>
        <taxon>Vertebrata</taxon>
        <taxon>Euteleostomi</taxon>
        <taxon>Lepidosauria</taxon>
        <taxon>Squamata</taxon>
        <taxon>Bifurcata</taxon>
        <taxon>Unidentata</taxon>
        <taxon>Episquamata</taxon>
        <taxon>Laterata</taxon>
        <taxon>Lacertibaenia</taxon>
        <taxon>Lacertidae</taxon>
        <taxon>Podarcis</taxon>
    </lineage>
</organism>
<reference evidence="12" key="3">
    <citation type="submission" date="2025-09" db="UniProtKB">
        <authorList>
            <consortium name="Ensembl"/>
        </authorList>
    </citation>
    <scope>IDENTIFICATION</scope>
</reference>
<keyword evidence="13" id="KW-1185">Reference proteome</keyword>
<keyword evidence="9" id="KW-0297">G-protein coupled receptor</keyword>
<keyword evidence="3 10" id="KW-0716">Sensory transduction</keyword>
<dbReference type="SUPFAM" id="SSF81321">
    <property type="entry name" value="Family A G protein-coupled receptor-like"/>
    <property type="match status" value="1"/>
</dbReference>
<dbReference type="Ensembl" id="ENSPMRT00000036192.1">
    <property type="protein sequence ID" value="ENSPMRP00000034125.1"/>
    <property type="gene ID" value="ENSPMRG00000022134.1"/>
</dbReference>
<dbReference type="PROSITE" id="PS00237">
    <property type="entry name" value="G_PROTEIN_RECEP_F1_1"/>
    <property type="match status" value="1"/>
</dbReference>
<dbReference type="GeneTree" id="ENSGT01140000282520"/>
<evidence type="ECO:0000256" key="7">
    <source>
        <dbReference type="ARBA" id="ARBA00023136"/>
    </source>
</evidence>
<evidence type="ECO:0000256" key="8">
    <source>
        <dbReference type="ARBA" id="ARBA00023224"/>
    </source>
</evidence>
<accession>A0A670KCN2</accession>
<evidence type="ECO:0000313" key="13">
    <source>
        <dbReference type="Proteomes" id="UP000472272"/>
    </source>
</evidence>
<evidence type="ECO:0000256" key="10">
    <source>
        <dbReference type="RuleBase" id="RU363047"/>
    </source>
</evidence>
<keyword evidence="7 10" id="KW-0472">Membrane</keyword>
<evidence type="ECO:0000256" key="4">
    <source>
        <dbReference type="ARBA" id="ARBA00022692"/>
    </source>
</evidence>
<dbReference type="InterPro" id="IPR017452">
    <property type="entry name" value="GPCR_Rhodpsn_7TM"/>
</dbReference>
<dbReference type="GO" id="GO:0004930">
    <property type="term" value="F:G protein-coupled receptor activity"/>
    <property type="evidence" value="ECO:0007669"/>
    <property type="project" value="UniProtKB-KW"/>
</dbReference>
<dbReference type="FunFam" id="1.20.1070.10:FF:000001">
    <property type="entry name" value="Olfactory receptor"/>
    <property type="match status" value="1"/>
</dbReference>
<feature type="transmembrane region" description="Helical" evidence="10">
    <location>
        <begin position="138"/>
        <end position="166"/>
    </location>
</feature>
<dbReference type="InterPro" id="IPR000725">
    <property type="entry name" value="Olfact_rcpt"/>
</dbReference>
<dbReference type="CDD" id="cd15225">
    <property type="entry name" value="7tmA_OR10A-like"/>
    <property type="match status" value="1"/>
</dbReference>
<proteinExistence type="inferred from homology"/>
<dbReference type="Proteomes" id="UP000472272">
    <property type="component" value="Chromosome 17"/>
</dbReference>
<dbReference type="OMA" id="VIFEHEI"/>
<evidence type="ECO:0000256" key="5">
    <source>
        <dbReference type="ARBA" id="ARBA00022725"/>
    </source>
</evidence>
<comment type="similarity">
    <text evidence="9">Belongs to the G-protein coupled receptor 1 family.</text>
</comment>
<feature type="domain" description="G-protein coupled receptors family 1 profile" evidence="11">
    <location>
        <begin position="87"/>
        <end position="336"/>
    </location>
</feature>
<feature type="transmembrane region" description="Helical" evidence="10">
    <location>
        <begin position="186"/>
        <end position="212"/>
    </location>
</feature>
<evidence type="ECO:0000256" key="6">
    <source>
        <dbReference type="ARBA" id="ARBA00022989"/>
    </source>
</evidence>
<dbReference type="InterPro" id="IPR000276">
    <property type="entry name" value="GPCR_Rhodpsn"/>
</dbReference>
<dbReference type="Pfam" id="PF13853">
    <property type="entry name" value="7tm_4"/>
    <property type="match status" value="1"/>
</dbReference>
<dbReference type="GO" id="GO:0005886">
    <property type="term" value="C:plasma membrane"/>
    <property type="evidence" value="ECO:0007669"/>
    <property type="project" value="UniProtKB-SubCell"/>
</dbReference>
<feature type="transmembrane region" description="Helical" evidence="10">
    <location>
        <begin position="318"/>
        <end position="338"/>
    </location>
</feature>
<name>A0A670KCN2_PODMU</name>
<evidence type="ECO:0000313" key="12">
    <source>
        <dbReference type="Ensembl" id="ENSPMRP00000034125.1"/>
    </source>
</evidence>
<feature type="transmembrane region" description="Helical" evidence="10">
    <location>
        <begin position="284"/>
        <end position="306"/>
    </location>
</feature>